<comment type="caution">
    <text evidence="5">The sequence shown here is derived from an EMBL/GenBank/DDBJ whole genome shotgun (WGS) entry which is preliminary data.</text>
</comment>
<name>A0A1F6DD39_9BACT</name>
<feature type="domain" description="Methyltransferase type 11" evidence="4">
    <location>
        <begin position="42"/>
        <end position="130"/>
    </location>
</feature>
<keyword evidence="1" id="KW-0489">Methyltransferase</keyword>
<dbReference type="PANTHER" id="PTHR43464:SF19">
    <property type="entry name" value="UBIQUINONE BIOSYNTHESIS O-METHYLTRANSFERASE, MITOCHONDRIAL"/>
    <property type="match status" value="1"/>
</dbReference>
<evidence type="ECO:0000259" key="4">
    <source>
        <dbReference type="Pfam" id="PF08241"/>
    </source>
</evidence>
<organism evidence="5 6">
    <name type="scientific">Candidatus Kaiserbacteria bacterium RIFCSPHIGHO2_02_FULL_49_16</name>
    <dbReference type="NCBI Taxonomy" id="1798490"/>
    <lineage>
        <taxon>Bacteria</taxon>
        <taxon>Candidatus Kaiseribacteriota</taxon>
    </lineage>
</organism>
<dbReference type="GO" id="GO:0032259">
    <property type="term" value="P:methylation"/>
    <property type="evidence" value="ECO:0007669"/>
    <property type="project" value="UniProtKB-KW"/>
</dbReference>
<sequence>MEKSHYESMYARERTHWWYRVRRKLVRHLISRHVGTEGLKILDVGCGTGLLLKELQGFGQIRGIDMSQLAIDFCRERGLTGVTFGEATAIPFPDDSFDVVLALDVIEHVADDAMAAREIRRVLKPGGMAIVFVPAFRFLWGITDELSQHYRRYTLPALLGVFESTGCSVKRASYFNFLLFPAILAIRGCVRIFKLRVRSELESNSNILNELLYHIFNLELWLLRATNLPFGVSALIVAKK</sequence>
<dbReference type="Proteomes" id="UP000178042">
    <property type="component" value="Unassembled WGS sequence"/>
</dbReference>
<dbReference type="PANTHER" id="PTHR43464">
    <property type="entry name" value="METHYLTRANSFERASE"/>
    <property type="match status" value="1"/>
</dbReference>
<dbReference type="GO" id="GO:0008757">
    <property type="term" value="F:S-adenosylmethionine-dependent methyltransferase activity"/>
    <property type="evidence" value="ECO:0007669"/>
    <property type="project" value="InterPro"/>
</dbReference>
<evidence type="ECO:0000313" key="5">
    <source>
        <dbReference type="EMBL" id="OGG59316.1"/>
    </source>
</evidence>
<dbReference type="AlphaFoldDB" id="A0A1F6DD39"/>
<reference evidence="5 6" key="1">
    <citation type="journal article" date="2016" name="Nat. Commun.">
        <title>Thousands of microbial genomes shed light on interconnected biogeochemical processes in an aquifer system.</title>
        <authorList>
            <person name="Anantharaman K."/>
            <person name="Brown C.T."/>
            <person name="Hug L.A."/>
            <person name="Sharon I."/>
            <person name="Castelle C.J."/>
            <person name="Probst A.J."/>
            <person name="Thomas B.C."/>
            <person name="Singh A."/>
            <person name="Wilkins M.J."/>
            <person name="Karaoz U."/>
            <person name="Brodie E.L."/>
            <person name="Williams K.H."/>
            <person name="Hubbard S.S."/>
            <person name="Banfield J.F."/>
        </authorList>
    </citation>
    <scope>NUCLEOTIDE SEQUENCE [LARGE SCALE GENOMIC DNA]</scope>
</reference>
<keyword evidence="3" id="KW-0949">S-adenosyl-L-methionine</keyword>
<dbReference type="Pfam" id="PF08241">
    <property type="entry name" value="Methyltransf_11"/>
    <property type="match status" value="1"/>
</dbReference>
<dbReference type="InterPro" id="IPR029063">
    <property type="entry name" value="SAM-dependent_MTases_sf"/>
</dbReference>
<protein>
    <recommendedName>
        <fullName evidence="4">Methyltransferase type 11 domain-containing protein</fullName>
    </recommendedName>
</protein>
<dbReference type="CDD" id="cd02440">
    <property type="entry name" value="AdoMet_MTases"/>
    <property type="match status" value="1"/>
</dbReference>
<proteinExistence type="predicted"/>
<accession>A0A1F6DD39</accession>
<dbReference type="SUPFAM" id="SSF53335">
    <property type="entry name" value="S-adenosyl-L-methionine-dependent methyltransferases"/>
    <property type="match status" value="1"/>
</dbReference>
<evidence type="ECO:0000313" key="6">
    <source>
        <dbReference type="Proteomes" id="UP000178042"/>
    </source>
</evidence>
<gene>
    <name evidence="5" type="ORF">A3C86_01540</name>
</gene>
<evidence type="ECO:0000256" key="2">
    <source>
        <dbReference type="ARBA" id="ARBA00022679"/>
    </source>
</evidence>
<dbReference type="Gene3D" id="3.40.50.150">
    <property type="entry name" value="Vaccinia Virus protein VP39"/>
    <property type="match status" value="1"/>
</dbReference>
<dbReference type="EMBL" id="MFLD01000027">
    <property type="protein sequence ID" value="OGG59316.1"/>
    <property type="molecule type" value="Genomic_DNA"/>
</dbReference>
<evidence type="ECO:0000256" key="3">
    <source>
        <dbReference type="ARBA" id="ARBA00022691"/>
    </source>
</evidence>
<evidence type="ECO:0000256" key="1">
    <source>
        <dbReference type="ARBA" id="ARBA00022603"/>
    </source>
</evidence>
<dbReference type="InterPro" id="IPR013216">
    <property type="entry name" value="Methyltransf_11"/>
</dbReference>
<keyword evidence="2" id="KW-0808">Transferase</keyword>